<dbReference type="SMART" id="SM00415">
    <property type="entry name" value="HSF"/>
    <property type="match status" value="1"/>
</dbReference>
<dbReference type="InterPro" id="IPR036388">
    <property type="entry name" value="WH-like_DNA-bd_sf"/>
</dbReference>
<keyword evidence="8" id="KW-1185">Reference proteome</keyword>
<dbReference type="SUPFAM" id="SSF46785">
    <property type="entry name" value="Winged helix' DNA-binding domain"/>
    <property type="match status" value="1"/>
</dbReference>
<organism evidence="7 8">
    <name type="scientific">Chaetoceros tenuissimus</name>
    <dbReference type="NCBI Taxonomy" id="426638"/>
    <lineage>
        <taxon>Eukaryota</taxon>
        <taxon>Sar</taxon>
        <taxon>Stramenopiles</taxon>
        <taxon>Ochrophyta</taxon>
        <taxon>Bacillariophyta</taxon>
        <taxon>Coscinodiscophyceae</taxon>
        <taxon>Chaetocerotophycidae</taxon>
        <taxon>Chaetocerotales</taxon>
        <taxon>Chaetocerotaceae</taxon>
        <taxon>Chaetoceros</taxon>
    </lineage>
</organism>
<protein>
    <recommendedName>
        <fullName evidence="6">HSF-type DNA-binding domain-containing protein</fullName>
    </recommendedName>
</protein>
<dbReference type="Gene3D" id="1.10.10.10">
    <property type="entry name" value="Winged helix-like DNA-binding domain superfamily/Winged helix DNA-binding domain"/>
    <property type="match status" value="1"/>
</dbReference>
<dbReference type="PANTHER" id="PTHR10015:SF206">
    <property type="entry name" value="HSF-TYPE DNA-BINDING DOMAIN-CONTAINING PROTEIN"/>
    <property type="match status" value="1"/>
</dbReference>
<sequence>MKNESEEYNAAEALTSLCGKSTGSAHSSDEPVPIAPMPRLPNTFTFTTAGATLNDQISQSQEQRGKMPSLCPNVQSSEESKKNFPEKLFEILENPEHSEILKWLPGGKAFIIMDKKRFAGEILSSYFKQTQFTSFTRKLSRWKFVRVPRGPFMGAYYHKLFRKDHKALCKLMSCNNDGTNVTALAQARQRAQSMQDIREQPLPINHDTNVTTIPQCRQRAQSFQGIQEQHEMRSRTMSESHGSNLMTSSEQNCLHNLEEMSRVASIKEQLLRLRLRRAQLYEQQKALIRRAQASNQLVRDTAAQGMSQNSYPVQRQQQFQPALLHPNTMRAREGHINAGKMATVNAQDPQMIRLMQLRHNGNFQYPPQQSQTGQANIQGNQNLHNRSSGNKSWNSYRASAA</sequence>
<feature type="region of interest" description="Disordered" evidence="5">
    <location>
        <begin position="362"/>
        <end position="401"/>
    </location>
</feature>
<evidence type="ECO:0000313" key="8">
    <source>
        <dbReference type="Proteomes" id="UP001054902"/>
    </source>
</evidence>
<dbReference type="AlphaFoldDB" id="A0AAD3CXR2"/>
<dbReference type="InterPro" id="IPR000232">
    <property type="entry name" value="HSF_DNA-bd"/>
</dbReference>
<reference evidence="7 8" key="1">
    <citation type="journal article" date="2021" name="Sci. Rep.">
        <title>The genome of the diatom Chaetoceros tenuissimus carries an ancient integrated fragment of an extant virus.</title>
        <authorList>
            <person name="Hongo Y."/>
            <person name="Kimura K."/>
            <person name="Takaki Y."/>
            <person name="Yoshida Y."/>
            <person name="Baba S."/>
            <person name="Kobayashi G."/>
            <person name="Nagasaki K."/>
            <person name="Hano T."/>
            <person name="Tomaru Y."/>
        </authorList>
    </citation>
    <scope>NUCLEOTIDE SEQUENCE [LARGE SCALE GENOMIC DNA]</scope>
    <source>
        <strain evidence="7 8">NIES-3715</strain>
    </source>
</reference>
<feature type="region of interest" description="Disordered" evidence="5">
    <location>
        <begin position="19"/>
        <end position="41"/>
    </location>
</feature>
<keyword evidence="2" id="KW-0238">DNA-binding</keyword>
<feature type="region of interest" description="Disordered" evidence="5">
    <location>
        <begin position="56"/>
        <end position="81"/>
    </location>
</feature>
<name>A0AAD3CXR2_9STRA</name>
<evidence type="ECO:0000256" key="5">
    <source>
        <dbReference type="SAM" id="MobiDB-lite"/>
    </source>
</evidence>
<comment type="subcellular location">
    <subcellularLocation>
        <location evidence="1">Nucleus</location>
    </subcellularLocation>
</comment>
<dbReference type="GO" id="GO:0005634">
    <property type="term" value="C:nucleus"/>
    <property type="evidence" value="ECO:0007669"/>
    <property type="project" value="UniProtKB-SubCell"/>
</dbReference>
<evidence type="ECO:0000259" key="6">
    <source>
        <dbReference type="SMART" id="SM00415"/>
    </source>
</evidence>
<evidence type="ECO:0000256" key="1">
    <source>
        <dbReference type="ARBA" id="ARBA00004123"/>
    </source>
</evidence>
<accession>A0AAD3CXR2</accession>
<dbReference type="GO" id="GO:0043565">
    <property type="term" value="F:sequence-specific DNA binding"/>
    <property type="evidence" value="ECO:0007669"/>
    <property type="project" value="InterPro"/>
</dbReference>
<gene>
    <name evidence="7" type="ORF">CTEN210_10577</name>
</gene>
<dbReference type="FunFam" id="1.10.10.10:FF:000479">
    <property type="entry name" value="Predicted protein"/>
    <property type="match status" value="1"/>
</dbReference>
<comment type="caution">
    <text evidence="7">The sequence shown here is derived from an EMBL/GenBank/DDBJ whole genome shotgun (WGS) entry which is preliminary data.</text>
</comment>
<dbReference type="PRINTS" id="PR00056">
    <property type="entry name" value="HSFDOMAIN"/>
</dbReference>
<feature type="domain" description="HSF-type DNA-binding" evidence="6">
    <location>
        <begin position="80"/>
        <end position="175"/>
    </location>
</feature>
<evidence type="ECO:0000256" key="4">
    <source>
        <dbReference type="RuleBase" id="RU004020"/>
    </source>
</evidence>
<dbReference type="Pfam" id="PF00447">
    <property type="entry name" value="HSF_DNA-bind"/>
    <property type="match status" value="1"/>
</dbReference>
<dbReference type="Proteomes" id="UP001054902">
    <property type="component" value="Unassembled WGS sequence"/>
</dbReference>
<dbReference type="PANTHER" id="PTHR10015">
    <property type="entry name" value="HEAT SHOCK TRANSCRIPTION FACTOR"/>
    <property type="match status" value="1"/>
</dbReference>
<comment type="similarity">
    <text evidence="4">Belongs to the HSF family.</text>
</comment>
<dbReference type="EMBL" id="BLLK01000047">
    <property type="protein sequence ID" value="GFH54101.1"/>
    <property type="molecule type" value="Genomic_DNA"/>
</dbReference>
<evidence type="ECO:0000313" key="7">
    <source>
        <dbReference type="EMBL" id="GFH54101.1"/>
    </source>
</evidence>
<dbReference type="GO" id="GO:0003700">
    <property type="term" value="F:DNA-binding transcription factor activity"/>
    <property type="evidence" value="ECO:0007669"/>
    <property type="project" value="InterPro"/>
</dbReference>
<dbReference type="InterPro" id="IPR036390">
    <property type="entry name" value="WH_DNA-bd_sf"/>
</dbReference>
<evidence type="ECO:0000256" key="3">
    <source>
        <dbReference type="ARBA" id="ARBA00023242"/>
    </source>
</evidence>
<keyword evidence="3" id="KW-0539">Nucleus</keyword>
<evidence type="ECO:0000256" key="2">
    <source>
        <dbReference type="ARBA" id="ARBA00023125"/>
    </source>
</evidence>
<proteinExistence type="inferred from homology"/>